<feature type="region of interest" description="Disordered" evidence="1">
    <location>
        <begin position="104"/>
        <end position="128"/>
    </location>
</feature>
<dbReference type="OrthoDB" id="2999773at2759"/>
<evidence type="ECO:0000313" key="3">
    <source>
        <dbReference type="Proteomes" id="UP000076871"/>
    </source>
</evidence>
<evidence type="ECO:0000256" key="1">
    <source>
        <dbReference type="SAM" id="MobiDB-lite"/>
    </source>
</evidence>
<dbReference type="GeneID" id="63831368"/>
<accession>A0A165F2X0</accession>
<protein>
    <submittedName>
        <fullName evidence="2">Uncharacterized protein</fullName>
    </submittedName>
</protein>
<reference evidence="2 3" key="1">
    <citation type="journal article" date="2016" name="Mol. Biol. Evol.">
        <title>Comparative Genomics of Early-Diverging Mushroom-Forming Fungi Provides Insights into the Origins of Lignocellulose Decay Capabilities.</title>
        <authorList>
            <person name="Nagy L.G."/>
            <person name="Riley R."/>
            <person name="Tritt A."/>
            <person name="Adam C."/>
            <person name="Daum C."/>
            <person name="Floudas D."/>
            <person name="Sun H."/>
            <person name="Yadav J.S."/>
            <person name="Pangilinan J."/>
            <person name="Larsson K.H."/>
            <person name="Matsuura K."/>
            <person name="Barry K."/>
            <person name="Labutti K."/>
            <person name="Kuo R."/>
            <person name="Ohm R.A."/>
            <person name="Bhattacharya S.S."/>
            <person name="Shirouzu T."/>
            <person name="Yoshinaga Y."/>
            <person name="Martin F.M."/>
            <person name="Grigoriev I.V."/>
            <person name="Hibbett D.S."/>
        </authorList>
    </citation>
    <scope>NUCLEOTIDE SEQUENCE [LARGE SCALE GENOMIC DNA]</scope>
    <source>
        <strain evidence="2 3">93-53</strain>
    </source>
</reference>
<evidence type="ECO:0000313" key="2">
    <source>
        <dbReference type="EMBL" id="KZT08262.1"/>
    </source>
</evidence>
<dbReference type="EMBL" id="KV427616">
    <property type="protein sequence ID" value="KZT08262.1"/>
    <property type="molecule type" value="Genomic_DNA"/>
</dbReference>
<dbReference type="RefSeq" id="XP_040766002.1">
    <property type="nucleotide sequence ID" value="XM_040914341.1"/>
</dbReference>
<dbReference type="InterPro" id="IPR046670">
    <property type="entry name" value="DUF6540"/>
</dbReference>
<keyword evidence="3" id="KW-1185">Reference proteome</keyword>
<dbReference type="InParanoid" id="A0A165F2X0"/>
<proteinExistence type="predicted"/>
<dbReference type="STRING" id="1314785.A0A165F2X0"/>
<gene>
    <name evidence="2" type="ORF">LAESUDRAFT_811713</name>
</gene>
<organism evidence="2 3">
    <name type="scientific">Laetiporus sulphureus 93-53</name>
    <dbReference type="NCBI Taxonomy" id="1314785"/>
    <lineage>
        <taxon>Eukaryota</taxon>
        <taxon>Fungi</taxon>
        <taxon>Dikarya</taxon>
        <taxon>Basidiomycota</taxon>
        <taxon>Agaricomycotina</taxon>
        <taxon>Agaricomycetes</taxon>
        <taxon>Polyporales</taxon>
        <taxon>Laetiporus</taxon>
    </lineage>
</organism>
<dbReference type="Pfam" id="PF20174">
    <property type="entry name" value="DUF6540"/>
    <property type="match status" value="1"/>
</dbReference>
<name>A0A165F2X0_9APHY</name>
<sequence>MPILYLVKEGLSPSRLFKSHWALLVASGSFAEPGDAAGTYIHVHGSVASGFEFEVKRNWTQNITATPHRFFVLGEVIAASLQSDSAARDSEYVQDPEAKTDFERTLLQTPPPGPSLRSANAPSGGNSRVELRDCQDWIKAALKNAVTARYVVLNDEAESILSVNAQ</sequence>
<feature type="compositionally biased region" description="Polar residues" evidence="1">
    <location>
        <begin position="117"/>
        <end position="126"/>
    </location>
</feature>
<dbReference type="Proteomes" id="UP000076871">
    <property type="component" value="Unassembled WGS sequence"/>
</dbReference>
<dbReference type="AlphaFoldDB" id="A0A165F2X0"/>